<dbReference type="KEGG" id="dpp:DICPUDRAFT_90414"/>
<evidence type="ECO:0000256" key="1">
    <source>
        <dbReference type="SAM" id="SignalP"/>
    </source>
</evidence>
<dbReference type="RefSeq" id="XP_003293859.1">
    <property type="nucleotide sequence ID" value="XM_003293811.1"/>
</dbReference>
<proteinExistence type="predicted"/>
<organism evidence="2 3">
    <name type="scientific">Dictyostelium purpureum</name>
    <name type="common">Slime mold</name>
    <dbReference type="NCBI Taxonomy" id="5786"/>
    <lineage>
        <taxon>Eukaryota</taxon>
        <taxon>Amoebozoa</taxon>
        <taxon>Evosea</taxon>
        <taxon>Eumycetozoa</taxon>
        <taxon>Dictyostelia</taxon>
        <taxon>Dictyosteliales</taxon>
        <taxon>Dictyosteliaceae</taxon>
        <taxon>Dictyostelium</taxon>
    </lineage>
</organism>
<dbReference type="OrthoDB" id="21761at2759"/>
<dbReference type="VEuPathDB" id="AmoebaDB:DICPUDRAFT_90414"/>
<keyword evidence="1" id="KW-0732">Signal</keyword>
<accession>F1A2G6</accession>
<dbReference type="AlphaFoldDB" id="F1A2G6"/>
<dbReference type="Proteomes" id="UP000001064">
    <property type="component" value="Unassembled WGS sequence"/>
</dbReference>
<sequence>MFVKYSLVLIICTLLLSAFSGNSFVSAGMATGSYGNDPSVIHDPIVKIYGHWDFEGSLYVYNKTDGYVQLPDEFRNNVQSFQSGIDVCFIKWYPREQYQIKAGDYHKNYAALTNFGQRMDGLYAGSCSDVICPVSN</sequence>
<dbReference type="eggNOG" id="ENOG502RI0A">
    <property type="taxonomic scope" value="Eukaryota"/>
</dbReference>
<protein>
    <submittedName>
        <fullName evidence="2">Uncharacterized protein</fullName>
    </submittedName>
</protein>
<evidence type="ECO:0000313" key="2">
    <source>
        <dbReference type="EMBL" id="EGC29608.1"/>
    </source>
</evidence>
<dbReference type="GeneID" id="10505180"/>
<dbReference type="FunCoup" id="F1A2G6">
    <property type="interactions" value="937"/>
</dbReference>
<name>F1A2G6_DICPU</name>
<dbReference type="OMA" id="DVICPVS"/>
<keyword evidence="3" id="KW-1185">Reference proteome</keyword>
<dbReference type="InParanoid" id="F1A2G6"/>
<feature type="signal peptide" evidence="1">
    <location>
        <begin position="1"/>
        <end position="18"/>
    </location>
</feature>
<dbReference type="EMBL" id="GL871411">
    <property type="protein sequence ID" value="EGC29608.1"/>
    <property type="molecule type" value="Genomic_DNA"/>
</dbReference>
<reference evidence="3" key="1">
    <citation type="journal article" date="2011" name="Genome Biol.">
        <title>Comparative genomics of the social amoebae Dictyostelium discoideum and Dictyostelium purpureum.</title>
        <authorList>
            <consortium name="US DOE Joint Genome Institute (JGI-PGF)"/>
            <person name="Sucgang R."/>
            <person name="Kuo A."/>
            <person name="Tian X."/>
            <person name="Salerno W."/>
            <person name="Parikh A."/>
            <person name="Feasley C.L."/>
            <person name="Dalin E."/>
            <person name="Tu H."/>
            <person name="Huang E."/>
            <person name="Barry K."/>
            <person name="Lindquist E."/>
            <person name="Shapiro H."/>
            <person name="Bruce D."/>
            <person name="Schmutz J."/>
            <person name="Salamov A."/>
            <person name="Fey P."/>
            <person name="Gaudet P."/>
            <person name="Anjard C."/>
            <person name="Babu M.M."/>
            <person name="Basu S."/>
            <person name="Bushmanova Y."/>
            <person name="van der Wel H."/>
            <person name="Katoh-Kurasawa M."/>
            <person name="Dinh C."/>
            <person name="Coutinho P.M."/>
            <person name="Saito T."/>
            <person name="Elias M."/>
            <person name="Schaap P."/>
            <person name="Kay R.R."/>
            <person name="Henrissat B."/>
            <person name="Eichinger L."/>
            <person name="Rivero F."/>
            <person name="Putnam N.H."/>
            <person name="West C.M."/>
            <person name="Loomis W.F."/>
            <person name="Chisholm R.L."/>
            <person name="Shaulsky G."/>
            <person name="Strassmann J.E."/>
            <person name="Queller D.C."/>
            <person name="Kuspa A."/>
            <person name="Grigoriev I.V."/>
        </authorList>
    </citation>
    <scope>NUCLEOTIDE SEQUENCE [LARGE SCALE GENOMIC DNA]</scope>
    <source>
        <strain evidence="3">QSDP1</strain>
    </source>
</reference>
<evidence type="ECO:0000313" key="3">
    <source>
        <dbReference type="Proteomes" id="UP000001064"/>
    </source>
</evidence>
<gene>
    <name evidence="2" type="ORF">DICPUDRAFT_90414</name>
</gene>
<feature type="chain" id="PRO_5003262150" evidence="1">
    <location>
        <begin position="19"/>
        <end position="136"/>
    </location>
</feature>